<accession>A0A8H3D5U0</accession>
<dbReference type="EMBL" id="CAJMXA010003640">
    <property type="protein sequence ID" value="CAE6508925.1"/>
    <property type="molecule type" value="Genomic_DNA"/>
</dbReference>
<feature type="compositionally biased region" description="Polar residues" evidence="5">
    <location>
        <begin position="333"/>
        <end position="345"/>
    </location>
</feature>
<evidence type="ECO:0000313" key="7">
    <source>
        <dbReference type="EMBL" id="CAE6508925.1"/>
    </source>
</evidence>
<evidence type="ECO:0000256" key="1">
    <source>
        <dbReference type="ARBA" id="ARBA00005257"/>
    </source>
</evidence>
<dbReference type="Gene3D" id="1.10.168.20">
    <property type="entry name" value="Ribosomal protein S8e, subdomain"/>
    <property type="match status" value="1"/>
</dbReference>
<dbReference type="GO" id="GO:0003735">
    <property type="term" value="F:structural constituent of ribosome"/>
    <property type="evidence" value="ECO:0007669"/>
    <property type="project" value="InterPro"/>
</dbReference>
<feature type="compositionally biased region" description="Low complexity" evidence="5">
    <location>
        <begin position="1404"/>
        <end position="1415"/>
    </location>
</feature>
<comment type="similarity">
    <text evidence="1 4">Belongs to the eukaryotic ribosomal protein eS8 family.</text>
</comment>
<dbReference type="GO" id="GO:0006412">
    <property type="term" value="P:translation"/>
    <property type="evidence" value="ECO:0007669"/>
    <property type="project" value="InterPro"/>
</dbReference>
<evidence type="ECO:0000259" key="6">
    <source>
        <dbReference type="PROSITE" id="PS50280"/>
    </source>
</evidence>
<dbReference type="PROSITE" id="PS50280">
    <property type="entry name" value="SET"/>
    <property type="match status" value="1"/>
</dbReference>
<protein>
    <recommendedName>
        <fullName evidence="4">40S ribosomal protein S8</fullName>
    </recommendedName>
</protein>
<feature type="compositionally biased region" description="Acidic residues" evidence="5">
    <location>
        <begin position="1804"/>
        <end position="1814"/>
    </location>
</feature>
<dbReference type="Gene3D" id="3.10.290.70">
    <property type="match status" value="1"/>
</dbReference>
<dbReference type="FunFam" id="1.10.168.20:FF:000001">
    <property type="entry name" value="40S ribosomal protein S8"/>
    <property type="match status" value="1"/>
</dbReference>
<sequence>MQPPDLACAVHARGIIGNDLRQALNKCGAIRQVHYFLDDRGEREAFVTFKYKSDAVYAKTKHSFGDVQIFGIVDDYWKSRYVESQNADPEKSGLQQINDYDTFNPHPIVRAAPTPGALRRVMIASLIRLGLLFTLKGKCMARQQTTSLTGSALSDKFSGLALLVEGLMASSSYGALFESTPTDNPTTAFIVFETRIGAAAARNQGHIDQLPIDALSRSEWMMKKYRELIQQDHPYSNGSGPSDQFPDVPRSPPRSPRRTQPVVYERSSWTRETDIGRASRGPPPYNPPPPHPRARVPEPPRHEPRPYPDDGRVLAGPRTMYHDEPRMPVDRPPSQSYPPNGNPSRESIGWKDGRDYPPPPSGYERERITPPGYPTSDPRYDPPLPPSRTREYDDRSGRPPPRESSRYSPYPPPRSAGGPYPPRERVPISPGPGYPPPPPPPMPVDDVPRRERALSTDSRRMAATRMEAPLPPKTLSPTATSEEALNTLKFMRDMQCQPGQYLIAAEKEPRFADAEALALEGIKVAMSTSRPSEAAPLYLFLARLQGERFKTERNPALVLRLARDVVVNLDEAGALSRQPLESAMQNLRQEMWAYTRSRASDADVEMLDISRSGDDPNTQIQRLMDKLRRAREDMRRMEDDLDRERRERRRLQGQLADAQDNLSRTTRAAKNDVEDLKKANDRHLERIVELERISRTSRHKRSATGAQRPHYRKKRKFELGRQAASTKLGPKRVHSVRVRGGNLKHRALRLEGGNFAWGSEQTTRKTRIIGVVYNASNNELVRTNTLVKGAIIQVDATPFRQWYEAHYAQPVTKKGAKAAAPAESTEEVKKSKHVLRTLEQRKKVAKIDALLESQFAAGRLYAAIASRPGQSGRADGYILEGRELEFYLRKLRTGKQKHAQMAPKKIAWQRTVATMQAQDLARDDDFLSHILIDTLASDRPLGVHKMDPTRPLPKCDWRDVLRIVRKLVVPQAGKGKLPAYKLVEPAVDALLELSPVREYLRRKTQRQINCFATHASRYFELYLPTGQIEIASTSRYTWKTGKSELCVLATAPLGAVSSAISSEFKGQKIHELKGSIADLTNKEDDELRRSSGSASRDFSVIYSHQKGCNQLFLGPARFVNHDCSPNAELFRDGKYITFRVLRPISVGEEITASYGPDYFGKQNKHCLCATCEDAGRGGYAPPGTYPETSDSEREKEYLKRQQQQADAQANPSPDQPPVNDTHQSSPAKDPPTLTGTASTPLPPRRTIVPLVAVPSGNEDPTEGEHETTSCADTDAEIIDISDSEEADPTTDIELDDGRETDAGPLGAEETDAPMDISDDSDMDSPPRVQISLNPSSPPLSPRPTNRLTLADMLNTEPDNQLSRLKLRARNSDTGSAPLSLSIPPQNDPGPISAPAKRTRASVLSTPTESAASTPSPSVPPEPASRRASSRLNPAKEKDKPAAAQGQFPTPPLSDEGAARSLRSRASAPAAPAPAPQPQPTARVTRRAFLKPTIPRRTTTPTTQPRQEKKVARKGKDCQVCLAVLPKPNKDDPPGIKLRIKCFRCDRHYAIFGVDWPKRFVVGAGAVSIGDGSDSEAETVKSKKRPAPETDDEDARERKRRHLNREARRQAREAKIQRKKDKAAKREARAKRKEEKVRIKAALAGITNLIATAFPTGSVGACEVAACDKENVEPGRQLEVEVEVEFRGGELVDQVEDMEEEEIESEPELQVVLVPPRQRLFLGNPNPHTFGRVPRLVYEDDPLLDTRPDYERDSDVLHSSSAGSSPASVRIRRKPLVGGVGRHSANDSIRTSASDSIRTPPASDQDSDDGYSEWDSDCRSSDPDARSVASPTRHRYQPPSLPSPPHSDTGNDPDDCADGAFPLRTMGMWKLWTPLAGACRRGVEEVVGQANQLMAELDSEEDEWGSALSELSVEEVEHAIALARSSTPPKYTYTTWNRSLLSSKGERVVSKCRVPEDEYTGIGDDGQEITSFSPPVFVPFRSTRSAAPTDFAVLAGDDITLYSADDHTDLPVPHPDTWPDPLPARDLPYFSRMIVALPSIAKREASYRPFTPESLPGPSKSPTPGEGKEKDKGKEPISYRYYAGKRYRKTTKKVD</sequence>
<feature type="region of interest" description="Disordered" evidence="5">
    <location>
        <begin position="232"/>
        <end position="479"/>
    </location>
</feature>
<dbReference type="InterPro" id="IPR022309">
    <property type="entry name" value="Ribosomal_Se8/biogenesis_NSA2"/>
</dbReference>
<dbReference type="InterPro" id="IPR042563">
    <property type="entry name" value="Ribosomal_protein_eS8_euk"/>
</dbReference>
<feature type="compositionally biased region" description="Polar residues" evidence="5">
    <location>
        <begin position="1785"/>
        <end position="1796"/>
    </location>
</feature>
<reference evidence="7" key="1">
    <citation type="submission" date="2021-01" db="EMBL/GenBank/DDBJ databases">
        <authorList>
            <person name="Kaushik A."/>
        </authorList>
    </citation>
    <scope>NUCLEOTIDE SEQUENCE</scope>
    <source>
        <strain evidence="7">AG6-10EEA</strain>
    </source>
</reference>
<dbReference type="Pfam" id="PF01201">
    <property type="entry name" value="Ribosomal_S8e"/>
    <property type="match status" value="1"/>
</dbReference>
<name>A0A8H3D5U0_9AGAM</name>
<feature type="compositionally biased region" description="Basic and acidic residues" evidence="5">
    <location>
        <begin position="1190"/>
        <end position="1199"/>
    </location>
</feature>
<feature type="compositionally biased region" description="Polar residues" evidence="5">
    <location>
        <begin position="233"/>
        <end position="242"/>
    </location>
</feature>
<dbReference type="SUPFAM" id="SSF82199">
    <property type="entry name" value="SET domain"/>
    <property type="match status" value="1"/>
</dbReference>
<feature type="compositionally biased region" description="Basic and acidic residues" evidence="5">
    <location>
        <begin position="320"/>
        <end position="329"/>
    </location>
</feature>
<feature type="region of interest" description="Disordered" evidence="5">
    <location>
        <begin position="1566"/>
        <end position="1631"/>
    </location>
</feature>
<feature type="compositionally biased region" description="Basic and acidic residues" evidence="5">
    <location>
        <begin position="295"/>
        <end position="312"/>
    </location>
</feature>
<dbReference type="Pfam" id="PF00856">
    <property type="entry name" value="SET"/>
    <property type="match status" value="1"/>
</dbReference>
<dbReference type="PANTHER" id="PTHR10394">
    <property type="entry name" value="40S RIBOSOMAL PROTEIN S8"/>
    <property type="match status" value="1"/>
</dbReference>
<feature type="compositionally biased region" description="Low complexity" evidence="5">
    <location>
        <begin position="1458"/>
        <end position="1469"/>
    </location>
</feature>
<dbReference type="CDD" id="cd10524">
    <property type="entry name" value="SET_Suv4-20-like"/>
    <property type="match status" value="1"/>
</dbReference>
<dbReference type="PROSITE" id="PS01193">
    <property type="entry name" value="RIBOSOMAL_S8E"/>
    <property type="match status" value="1"/>
</dbReference>
<evidence type="ECO:0000313" key="8">
    <source>
        <dbReference type="Proteomes" id="UP000663853"/>
    </source>
</evidence>
<feature type="compositionally biased region" description="Basic and acidic residues" evidence="5">
    <location>
        <begin position="388"/>
        <end position="405"/>
    </location>
</feature>
<proteinExistence type="inferred from homology"/>
<feature type="compositionally biased region" description="Acidic residues" evidence="5">
    <location>
        <begin position="1308"/>
        <end position="1322"/>
    </location>
</feature>
<feature type="compositionally biased region" description="Pro residues" evidence="5">
    <location>
        <begin position="429"/>
        <end position="443"/>
    </location>
</feature>
<dbReference type="CDD" id="cd11380">
    <property type="entry name" value="Ribosomal_S8e_like"/>
    <property type="match status" value="1"/>
</dbReference>
<feature type="region of interest" description="Disordered" evidence="5">
    <location>
        <begin position="634"/>
        <end position="653"/>
    </location>
</feature>
<feature type="region of interest" description="Disordered" evidence="5">
    <location>
        <begin position="1177"/>
        <end position="1515"/>
    </location>
</feature>
<dbReference type="GO" id="GO:0005840">
    <property type="term" value="C:ribosome"/>
    <property type="evidence" value="ECO:0007669"/>
    <property type="project" value="UniProtKB-KW"/>
</dbReference>
<feature type="compositionally biased region" description="Basic and acidic residues" evidence="5">
    <location>
        <begin position="1603"/>
        <end position="1615"/>
    </location>
</feature>
<feature type="compositionally biased region" description="Basic and acidic residues" evidence="5">
    <location>
        <begin position="2065"/>
        <end position="2076"/>
    </location>
</feature>
<dbReference type="InterPro" id="IPR001047">
    <property type="entry name" value="Ribosomal_eS8"/>
</dbReference>
<gene>
    <name evidence="7" type="ORF">RDB_LOCUS124222</name>
</gene>
<dbReference type="InterPro" id="IPR001214">
    <property type="entry name" value="SET_dom"/>
</dbReference>
<dbReference type="NCBIfam" id="TIGR00307">
    <property type="entry name" value="eS8"/>
    <property type="match status" value="1"/>
</dbReference>
<feature type="compositionally biased region" description="Basic and acidic residues" evidence="5">
    <location>
        <begin position="1815"/>
        <end position="1824"/>
    </location>
</feature>
<evidence type="ECO:0000256" key="3">
    <source>
        <dbReference type="ARBA" id="ARBA00023274"/>
    </source>
</evidence>
<feature type="compositionally biased region" description="Basic and acidic residues" evidence="5">
    <location>
        <begin position="634"/>
        <end position="645"/>
    </location>
</feature>
<evidence type="ECO:0000256" key="5">
    <source>
        <dbReference type="SAM" id="MobiDB-lite"/>
    </source>
</evidence>
<dbReference type="InterPro" id="IPR018283">
    <property type="entry name" value="Ribosomal_eS8_CS"/>
</dbReference>
<keyword evidence="2 4" id="KW-0689">Ribosomal protein</keyword>
<feature type="compositionally biased region" description="Polar residues" evidence="5">
    <location>
        <begin position="1200"/>
        <end position="1226"/>
    </location>
</feature>
<organism evidence="7 8">
    <name type="scientific">Rhizoctonia solani</name>
    <dbReference type="NCBI Taxonomy" id="456999"/>
    <lineage>
        <taxon>Eukaryota</taxon>
        <taxon>Fungi</taxon>
        <taxon>Dikarya</taxon>
        <taxon>Basidiomycota</taxon>
        <taxon>Agaricomycotina</taxon>
        <taxon>Agaricomycetes</taxon>
        <taxon>Cantharellales</taxon>
        <taxon>Ceratobasidiaceae</taxon>
        <taxon>Rhizoctonia</taxon>
    </lineage>
</organism>
<feature type="compositionally biased region" description="Basic and acidic residues" evidence="5">
    <location>
        <begin position="268"/>
        <end position="277"/>
    </location>
</feature>
<dbReference type="Gene3D" id="2.170.270.10">
    <property type="entry name" value="SET domain"/>
    <property type="match status" value="1"/>
</dbReference>
<feature type="compositionally biased region" description="Polar residues" evidence="5">
    <location>
        <begin position="1371"/>
        <end position="1384"/>
    </location>
</feature>
<evidence type="ECO:0000256" key="4">
    <source>
        <dbReference type="RuleBase" id="RU000669"/>
    </source>
</evidence>
<feature type="compositionally biased region" description="Low complexity" evidence="5">
    <location>
        <begin position="1323"/>
        <end position="1334"/>
    </location>
</feature>
<dbReference type="SMART" id="SM00317">
    <property type="entry name" value="SET"/>
    <property type="match status" value="1"/>
</dbReference>
<feature type="compositionally biased region" description="Acidic residues" evidence="5">
    <location>
        <begin position="1273"/>
        <end position="1294"/>
    </location>
</feature>
<feature type="compositionally biased region" description="Pro residues" evidence="5">
    <location>
        <begin position="281"/>
        <end position="291"/>
    </location>
</feature>
<feature type="region of interest" description="Disordered" evidence="5">
    <location>
        <begin position="1743"/>
        <end position="1857"/>
    </location>
</feature>
<feature type="compositionally biased region" description="Basic residues" evidence="5">
    <location>
        <begin position="2082"/>
        <end position="2094"/>
    </location>
</feature>
<keyword evidence="3 4" id="KW-0687">Ribonucleoprotein</keyword>
<feature type="compositionally biased region" description="Basic and acidic residues" evidence="5">
    <location>
        <begin position="1743"/>
        <end position="1755"/>
    </location>
</feature>
<feature type="compositionally biased region" description="Basic and acidic residues" evidence="5">
    <location>
        <begin position="1505"/>
        <end position="1515"/>
    </location>
</feature>
<feature type="compositionally biased region" description="Low complexity" evidence="5">
    <location>
        <begin position="1491"/>
        <end position="1504"/>
    </location>
</feature>
<feature type="domain" description="SET" evidence="6">
    <location>
        <begin position="1026"/>
        <end position="1155"/>
    </location>
</feature>
<feature type="compositionally biased region" description="Basic and acidic residues" evidence="5">
    <location>
        <begin position="446"/>
        <end position="460"/>
    </location>
</feature>
<dbReference type="InterPro" id="IPR041938">
    <property type="entry name" value="Hist-Lys_N-MTase_N"/>
</dbReference>
<evidence type="ECO:0000256" key="2">
    <source>
        <dbReference type="ARBA" id="ARBA00022980"/>
    </source>
</evidence>
<feature type="region of interest" description="Disordered" evidence="5">
    <location>
        <begin position="2045"/>
        <end position="2094"/>
    </location>
</feature>
<dbReference type="InterPro" id="IPR046341">
    <property type="entry name" value="SET_dom_sf"/>
</dbReference>
<dbReference type="CDD" id="cd00590">
    <property type="entry name" value="RRM_SF"/>
    <property type="match status" value="1"/>
</dbReference>
<feature type="compositionally biased region" description="Low complexity" evidence="5">
    <location>
        <begin position="1758"/>
        <end position="1767"/>
    </location>
</feature>
<dbReference type="Proteomes" id="UP000663853">
    <property type="component" value="Unassembled WGS sequence"/>
</dbReference>
<dbReference type="GO" id="GO:1990904">
    <property type="term" value="C:ribonucleoprotein complex"/>
    <property type="evidence" value="ECO:0007669"/>
    <property type="project" value="UniProtKB-KW"/>
</dbReference>
<dbReference type="Gene3D" id="1.10.10.1700">
    <property type="entry name" value="Histone-lysine N-methyltransferase"/>
    <property type="match status" value="1"/>
</dbReference>
<comment type="caution">
    <text evidence="7">The sequence shown here is derived from an EMBL/GenBank/DDBJ whole genome shotgun (WGS) entry which is preliminary data.</text>
</comment>